<dbReference type="PANTHER" id="PTHR33498">
    <property type="entry name" value="TRANSPOSASE FOR INSERTION SEQUENCE ELEMENT IS1557"/>
    <property type="match status" value="1"/>
</dbReference>
<proteinExistence type="predicted"/>
<evidence type="ECO:0000259" key="2">
    <source>
        <dbReference type="Pfam" id="PF14690"/>
    </source>
</evidence>
<keyword evidence="4" id="KW-1185">Reference proteome</keyword>
<feature type="domain" description="Transposase IS204/IS1001/IS1096/IS1165 zinc-finger" evidence="2">
    <location>
        <begin position="38"/>
        <end position="83"/>
    </location>
</feature>
<dbReference type="Pfam" id="PF14690">
    <property type="entry name" value="Zn_ribbon_ISL3"/>
    <property type="match status" value="1"/>
</dbReference>
<comment type="caution">
    <text evidence="3">The sequence shown here is derived from an EMBL/GenBank/DDBJ whole genome shotgun (WGS) entry which is preliminary data.</text>
</comment>
<gene>
    <name evidence="3" type="ORF">OCV51_12445</name>
</gene>
<evidence type="ECO:0000313" key="3">
    <source>
        <dbReference type="EMBL" id="MCU6748452.1"/>
    </source>
</evidence>
<dbReference type="InterPro" id="IPR029261">
    <property type="entry name" value="Transposase_Znf"/>
</dbReference>
<dbReference type="Proteomes" id="UP001652394">
    <property type="component" value="Unassembled WGS sequence"/>
</dbReference>
<organism evidence="3 4">
    <name type="scientific">Faecalicatena acetigenes</name>
    <dbReference type="NCBI Taxonomy" id="2981790"/>
    <lineage>
        <taxon>Bacteria</taxon>
        <taxon>Bacillati</taxon>
        <taxon>Bacillota</taxon>
        <taxon>Clostridia</taxon>
        <taxon>Lachnospirales</taxon>
        <taxon>Lachnospiraceae</taxon>
        <taxon>Faecalicatena</taxon>
    </lineage>
</organism>
<evidence type="ECO:0000313" key="4">
    <source>
        <dbReference type="Proteomes" id="UP001652394"/>
    </source>
</evidence>
<dbReference type="Pfam" id="PF01610">
    <property type="entry name" value="DDE_Tnp_ISL3"/>
    <property type="match status" value="1"/>
</dbReference>
<evidence type="ECO:0000259" key="1">
    <source>
        <dbReference type="Pfam" id="PF01610"/>
    </source>
</evidence>
<dbReference type="RefSeq" id="WP_059066238.1">
    <property type="nucleotide sequence ID" value="NZ_JAOQJX010000023.1"/>
</dbReference>
<feature type="domain" description="Transposase IS204/IS1001/IS1096/IS1165 DDE" evidence="1">
    <location>
        <begin position="151"/>
        <end position="387"/>
    </location>
</feature>
<dbReference type="PANTHER" id="PTHR33498:SF1">
    <property type="entry name" value="TRANSPOSASE FOR INSERTION SEQUENCE ELEMENT IS1557"/>
    <property type="match status" value="1"/>
</dbReference>
<dbReference type="NCBIfam" id="NF033550">
    <property type="entry name" value="transpos_ISL3"/>
    <property type="match status" value="1"/>
</dbReference>
<dbReference type="InterPro" id="IPR047951">
    <property type="entry name" value="Transpos_ISL3"/>
</dbReference>
<name>A0ABT2TF70_9FIRM</name>
<sequence>MPESYFISKIFELEDIILNDVKTTNTEMHVFFSLKRKTHACPNCGTLTNRIHDYRTSIIKDIPFMGKLSFLHCHKRRYHCPHCQKHFYEKFALLHKYCRITTRLAFYAIQLLSNRQSVRSVAALTGVSDSFIFRRMQDVPYPKPSHLPEVLSIDEFRGNAGGQKFQAILTDAKNHKLFDILPTHSQTELMLYFQMFPNKKQVKYFVTDMNTVYKDLARQYFPNATIVIDRFHVVRYVTWALENVRKRIQKELHPSKRKYFKRSRKLLLTHQNKLSKESMDALEIMLLQSSDLATAYYLKELFYEFMASSTRTEATRKLKFFILAAQTSALKEFKACLTMLGNWSKYILNSFECQYTNGYTEGTNNAIKVIKRNAFGYRNFNNFRNRIFLSLT</sequence>
<dbReference type="EMBL" id="JAOQJX010000023">
    <property type="protein sequence ID" value="MCU6748452.1"/>
    <property type="molecule type" value="Genomic_DNA"/>
</dbReference>
<dbReference type="InterPro" id="IPR002560">
    <property type="entry name" value="Transposase_DDE"/>
</dbReference>
<accession>A0ABT2TF70</accession>
<protein>
    <submittedName>
        <fullName evidence="3">ISL3 family transposase</fullName>
    </submittedName>
</protein>
<reference evidence="3 4" key="1">
    <citation type="journal article" date="2021" name="ISME Commun">
        <title>Automated analysis of genomic sequences facilitates high-throughput and comprehensive description of bacteria.</title>
        <authorList>
            <person name="Hitch T.C.A."/>
        </authorList>
    </citation>
    <scope>NUCLEOTIDE SEQUENCE [LARGE SCALE GENOMIC DNA]</scope>
    <source>
        <strain evidence="3 4">H2_18</strain>
    </source>
</reference>